<dbReference type="InterPro" id="IPR011330">
    <property type="entry name" value="Glyco_hydro/deAcase_b/a-brl"/>
</dbReference>
<dbReference type="Gene3D" id="3.20.20.370">
    <property type="entry name" value="Glycoside hydrolase/deacetylase"/>
    <property type="match status" value="1"/>
</dbReference>
<dbReference type="PANTHER" id="PTHR10587:SF78">
    <property type="entry name" value="PEPTIDOGLYCAN-N-ACETYLMURAMIC ACID DEACETYLASE PDAA"/>
    <property type="match status" value="1"/>
</dbReference>
<keyword evidence="4" id="KW-1185">Reference proteome</keyword>
<dbReference type="HOGENOM" id="CLU_021264_12_0_9"/>
<accession>F6DU71</accession>
<evidence type="ECO:0000256" key="1">
    <source>
        <dbReference type="SAM" id="MobiDB-lite"/>
    </source>
</evidence>
<dbReference type="PROSITE" id="PS51257">
    <property type="entry name" value="PROKAR_LIPOPROTEIN"/>
    <property type="match status" value="1"/>
</dbReference>
<evidence type="ECO:0000313" key="3">
    <source>
        <dbReference type="EMBL" id="AEG60146.1"/>
    </source>
</evidence>
<dbReference type="InterPro" id="IPR014235">
    <property type="entry name" value="Spore_PdaA"/>
</dbReference>
<dbReference type="Pfam" id="PF01522">
    <property type="entry name" value="Polysacc_deac_1"/>
    <property type="match status" value="1"/>
</dbReference>
<dbReference type="Proteomes" id="UP000009234">
    <property type="component" value="Chromosome"/>
</dbReference>
<feature type="compositionally biased region" description="Basic and acidic residues" evidence="1">
    <location>
        <begin position="41"/>
        <end position="53"/>
    </location>
</feature>
<dbReference type="KEGG" id="dru:Desru_1885"/>
<reference evidence="4" key="1">
    <citation type="submission" date="2011-05" db="EMBL/GenBank/DDBJ databases">
        <title>Complete sequence of Desulfotomaculum ruminis DSM 2154.</title>
        <authorList>
            <person name="Lucas S."/>
            <person name="Copeland A."/>
            <person name="Lapidus A."/>
            <person name="Cheng J.-F."/>
            <person name="Goodwin L."/>
            <person name="Pitluck S."/>
            <person name="Lu M."/>
            <person name="Detter J.C."/>
            <person name="Han C."/>
            <person name="Tapia R."/>
            <person name="Land M."/>
            <person name="Hauser L."/>
            <person name="Kyrpides N."/>
            <person name="Ivanova N."/>
            <person name="Mikhailova N."/>
            <person name="Pagani I."/>
            <person name="Stams A.J.M."/>
            <person name="Plugge C.M."/>
            <person name="Muyzer G."/>
            <person name="Kuever J."/>
            <person name="Parshina S.N."/>
            <person name="Ivanova A.E."/>
            <person name="Nazina T.N."/>
            <person name="Brambilla E."/>
            <person name="Spring S."/>
            <person name="Klenk H.-P."/>
            <person name="Woyke T."/>
        </authorList>
    </citation>
    <scope>NUCLEOTIDE SEQUENCE [LARGE SCALE GENOMIC DNA]</scope>
    <source>
        <strain evidence="4">ATCC 23193 / DSM 2154 / NCIB 8452 / DL</strain>
    </source>
</reference>
<dbReference type="GO" id="GO:0016020">
    <property type="term" value="C:membrane"/>
    <property type="evidence" value="ECO:0007669"/>
    <property type="project" value="TreeGrafter"/>
</dbReference>
<dbReference type="SUPFAM" id="SSF88713">
    <property type="entry name" value="Glycoside hydrolase/deacetylase"/>
    <property type="match status" value="1"/>
</dbReference>
<dbReference type="EMBL" id="CP002780">
    <property type="protein sequence ID" value="AEG60146.1"/>
    <property type="molecule type" value="Genomic_DNA"/>
</dbReference>
<dbReference type="PROSITE" id="PS51677">
    <property type="entry name" value="NODB"/>
    <property type="match status" value="1"/>
</dbReference>
<dbReference type="RefSeq" id="WP_013841910.1">
    <property type="nucleotide sequence ID" value="NC_015589.1"/>
</dbReference>
<dbReference type="GO" id="GO:0016810">
    <property type="term" value="F:hydrolase activity, acting on carbon-nitrogen (but not peptide) bonds"/>
    <property type="evidence" value="ECO:0007669"/>
    <property type="project" value="InterPro"/>
</dbReference>
<proteinExistence type="predicted"/>
<name>F6DU71_DESRL</name>
<dbReference type="InterPro" id="IPR050248">
    <property type="entry name" value="Polysacc_deacetylase_ArnD"/>
</dbReference>
<dbReference type="InterPro" id="IPR002509">
    <property type="entry name" value="NODB_dom"/>
</dbReference>
<evidence type="ECO:0000313" key="4">
    <source>
        <dbReference type="Proteomes" id="UP000009234"/>
    </source>
</evidence>
<reference evidence="3 4" key="2">
    <citation type="journal article" date="2012" name="Stand. Genomic Sci.">
        <title>Complete genome sequence of the sulfate-reducing firmicute Desulfotomaculum ruminis type strain (DL(T)).</title>
        <authorList>
            <person name="Spring S."/>
            <person name="Visser M."/>
            <person name="Lu M."/>
            <person name="Copeland A."/>
            <person name="Lapidus A."/>
            <person name="Lucas S."/>
            <person name="Cheng J.F."/>
            <person name="Han C."/>
            <person name="Tapia R."/>
            <person name="Goodwin L.A."/>
            <person name="Pitluck S."/>
            <person name="Ivanova N."/>
            <person name="Land M."/>
            <person name="Hauser L."/>
            <person name="Larimer F."/>
            <person name="Rohde M."/>
            <person name="Goker M."/>
            <person name="Detter J.C."/>
            <person name="Kyrpides N.C."/>
            <person name="Woyke T."/>
            <person name="Schaap P.J."/>
            <person name="Plugge C.M."/>
            <person name="Muyzer G."/>
            <person name="Kuever J."/>
            <person name="Pereira I.A."/>
            <person name="Parshina S.N."/>
            <person name="Bernier-Latmani R."/>
            <person name="Stams A.J."/>
            <person name="Klenk H.P."/>
        </authorList>
    </citation>
    <scope>NUCLEOTIDE SEQUENCE [LARGE SCALE GENOMIC DNA]</scope>
    <source>
        <strain evidence="4">ATCC 23193 / DSM 2154 / NCIB 8452 / DL</strain>
    </source>
</reference>
<gene>
    <name evidence="3" type="ordered locus">Desru_1885</name>
</gene>
<protein>
    <submittedName>
        <fullName evidence="3">Polysaccharide deacetylase</fullName>
    </submittedName>
</protein>
<evidence type="ECO:0000259" key="2">
    <source>
        <dbReference type="PROSITE" id="PS51677"/>
    </source>
</evidence>
<dbReference type="NCBIfam" id="TIGR02884">
    <property type="entry name" value="spore_pdaA"/>
    <property type="match status" value="1"/>
</dbReference>
<dbReference type="PANTHER" id="PTHR10587">
    <property type="entry name" value="GLYCOSYL TRANSFERASE-RELATED"/>
    <property type="match status" value="1"/>
</dbReference>
<dbReference type="GO" id="GO:0005975">
    <property type="term" value="P:carbohydrate metabolic process"/>
    <property type="evidence" value="ECO:0007669"/>
    <property type="project" value="InterPro"/>
</dbReference>
<dbReference type="AlphaFoldDB" id="F6DU71"/>
<feature type="domain" description="NodB homology" evidence="2">
    <location>
        <begin position="132"/>
        <end position="311"/>
    </location>
</feature>
<feature type="region of interest" description="Disordered" evidence="1">
    <location>
        <begin position="29"/>
        <end position="88"/>
    </location>
</feature>
<dbReference type="eggNOG" id="COG0726">
    <property type="taxonomic scope" value="Bacteria"/>
</dbReference>
<dbReference type="STRING" id="696281.Desru_1885"/>
<organism evidence="3 4">
    <name type="scientific">Desulforamulus ruminis (strain ATCC 23193 / DSM 2154 / NCIMB 8452 / DL)</name>
    <name type="common">Desulfotomaculum ruminis</name>
    <dbReference type="NCBI Taxonomy" id="696281"/>
    <lineage>
        <taxon>Bacteria</taxon>
        <taxon>Bacillati</taxon>
        <taxon>Bacillota</taxon>
        <taxon>Clostridia</taxon>
        <taxon>Eubacteriales</taxon>
        <taxon>Peptococcaceae</taxon>
        <taxon>Desulforamulus</taxon>
    </lineage>
</organism>
<sequence length="316" mass="35726">MTKTHKKMALLLTLFLVLLGSGCLYSRSVDNRTPAPVGAEPKQEQRQSTENKQAELPQKQQEETEKPAAEAPEDQQKPAIPAETTKAQDVSNEKYSWYFKPNDQHLLPEVNAKGKELLDQYQGIYHGDTSGKNIYLTFDEGYENGYTPMILDALKAANVKAAFFITGDYIRRNPELVQRMANEGHVVGNHTDHHPSLPSVDDATLRKELTSLSDAYKQLTGREMSYLRPPMGEYSARTLKITREMGYTNVFWSVAMKDWIPDAGTPQEHQTMVMSRLHNGALILLHAVNKANAEMLPSLIEECRQQGYQFKALDER</sequence>
<dbReference type="CDD" id="cd10948">
    <property type="entry name" value="CE4_BsPdaA_like"/>
    <property type="match status" value="1"/>
</dbReference>